<organism evidence="9 10">
    <name type="scientific">Ensete ventricosum</name>
    <name type="common">Abyssinian banana</name>
    <name type="synonym">Musa ensete</name>
    <dbReference type="NCBI Taxonomy" id="4639"/>
    <lineage>
        <taxon>Eukaryota</taxon>
        <taxon>Viridiplantae</taxon>
        <taxon>Streptophyta</taxon>
        <taxon>Embryophyta</taxon>
        <taxon>Tracheophyta</taxon>
        <taxon>Spermatophyta</taxon>
        <taxon>Magnoliopsida</taxon>
        <taxon>Liliopsida</taxon>
        <taxon>Zingiberales</taxon>
        <taxon>Musaceae</taxon>
        <taxon>Ensete</taxon>
    </lineage>
</organism>
<keyword evidence="5 8" id="KW-1133">Transmembrane helix</keyword>
<dbReference type="InterPro" id="IPR001594">
    <property type="entry name" value="Palmitoyltrfase_DHHC"/>
</dbReference>
<feature type="non-terminal residue" evidence="9">
    <location>
        <position position="1"/>
    </location>
</feature>
<dbReference type="GO" id="GO:0019706">
    <property type="term" value="F:protein-cysteine S-palmitoyltransferase activity"/>
    <property type="evidence" value="ECO:0007669"/>
    <property type="project" value="UniProtKB-EC"/>
</dbReference>
<comment type="catalytic activity">
    <reaction evidence="8">
        <text>L-cysteinyl-[protein] + hexadecanoyl-CoA = S-hexadecanoyl-L-cysteinyl-[protein] + CoA</text>
        <dbReference type="Rhea" id="RHEA:36683"/>
        <dbReference type="Rhea" id="RHEA-COMP:10131"/>
        <dbReference type="Rhea" id="RHEA-COMP:11032"/>
        <dbReference type="ChEBI" id="CHEBI:29950"/>
        <dbReference type="ChEBI" id="CHEBI:57287"/>
        <dbReference type="ChEBI" id="CHEBI:57379"/>
        <dbReference type="ChEBI" id="CHEBI:74151"/>
        <dbReference type="EC" id="2.3.1.225"/>
    </reaction>
</comment>
<name>A0A427A044_ENSVE</name>
<comment type="similarity">
    <text evidence="2 8">Belongs to the DHHC palmitoyltransferase family.</text>
</comment>
<gene>
    <name evidence="9" type="ORF">B296_00009183</name>
</gene>
<evidence type="ECO:0000313" key="9">
    <source>
        <dbReference type="EMBL" id="RRT69595.1"/>
    </source>
</evidence>
<comment type="subcellular location">
    <subcellularLocation>
        <location evidence="1">Membrane</location>
        <topology evidence="1">Multi-pass membrane protein</topology>
    </subcellularLocation>
</comment>
<reference evidence="9 10" key="1">
    <citation type="journal article" date="2014" name="Agronomy (Basel)">
        <title>A Draft Genome Sequence for Ensete ventricosum, the Drought-Tolerant Tree Against Hunger.</title>
        <authorList>
            <person name="Harrison J."/>
            <person name="Moore K.A."/>
            <person name="Paszkiewicz K."/>
            <person name="Jones T."/>
            <person name="Grant M."/>
            <person name="Ambacheew D."/>
            <person name="Muzemil S."/>
            <person name="Studholme D.J."/>
        </authorList>
    </citation>
    <scope>NUCLEOTIDE SEQUENCE [LARGE SCALE GENOMIC DNA]</scope>
</reference>
<evidence type="ECO:0000256" key="2">
    <source>
        <dbReference type="ARBA" id="ARBA00008574"/>
    </source>
</evidence>
<evidence type="ECO:0000256" key="7">
    <source>
        <dbReference type="ARBA" id="ARBA00023315"/>
    </source>
</evidence>
<comment type="caution">
    <text evidence="9">The sequence shown here is derived from an EMBL/GenBank/DDBJ whole genome shotgun (WGS) entry which is preliminary data.</text>
</comment>
<dbReference type="InterPro" id="IPR039859">
    <property type="entry name" value="PFA4/ZDH16/20/ERF2-like"/>
</dbReference>
<dbReference type="AlphaFoldDB" id="A0A427A044"/>
<dbReference type="GO" id="GO:0005794">
    <property type="term" value="C:Golgi apparatus"/>
    <property type="evidence" value="ECO:0007669"/>
    <property type="project" value="TreeGrafter"/>
</dbReference>
<dbReference type="GO" id="GO:0016020">
    <property type="term" value="C:membrane"/>
    <property type="evidence" value="ECO:0007669"/>
    <property type="project" value="UniProtKB-SubCell"/>
</dbReference>
<evidence type="ECO:0000256" key="5">
    <source>
        <dbReference type="ARBA" id="ARBA00022989"/>
    </source>
</evidence>
<sequence>VTCVFCLYVWCAATDPGDPGIFRCNKNLKVEGCREQILSKESKQHESEILPCYSVPCLAVPLSWCGMSCMCNWCQSHEQSSEQQMGEEGMFYCSLCEVEVLKNSKHCRVCDKCVDGFDHHCRWINNCVGRQNYRRFFILMASALLLVSMLCPPWASFFCSG</sequence>
<dbReference type="Proteomes" id="UP000287651">
    <property type="component" value="Unassembled WGS sequence"/>
</dbReference>
<evidence type="ECO:0000256" key="6">
    <source>
        <dbReference type="ARBA" id="ARBA00023136"/>
    </source>
</evidence>
<evidence type="ECO:0000256" key="3">
    <source>
        <dbReference type="ARBA" id="ARBA00022679"/>
    </source>
</evidence>
<evidence type="ECO:0000256" key="4">
    <source>
        <dbReference type="ARBA" id="ARBA00022692"/>
    </source>
</evidence>
<evidence type="ECO:0000256" key="1">
    <source>
        <dbReference type="ARBA" id="ARBA00004141"/>
    </source>
</evidence>
<dbReference type="Pfam" id="PF01529">
    <property type="entry name" value="DHHC"/>
    <property type="match status" value="1"/>
</dbReference>
<dbReference type="EC" id="2.3.1.225" evidence="8"/>
<feature type="transmembrane region" description="Helical" evidence="8">
    <location>
        <begin position="136"/>
        <end position="155"/>
    </location>
</feature>
<dbReference type="GO" id="GO:0005783">
    <property type="term" value="C:endoplasmic reticulum"/>
    <property type="evidence" value="ECO:0007669"/>
    <property type="project" value="TreeGrafter"/>
</dbReference>
<comment type="caution">
    <text evidence="8">Lacks conserved residue(s) required for the propagation of feature annotation.</text>
</comment>
<keyword evidence="6 8" id="KW-0472">Membrane</keyword>
<dbReference type="PANTHER" id="PTHR22883:SF265">
    <property type="entry name" value="PROTEIN S-ACYLTRANSFERASE 22-RELATED"/>
    <property type="match status" value="1"/>
</dbReference>
<evidence type="ECO:0000313" key="10">
    <source>
        <dbReference type="Proteomes" id="UP000287651"/>
    </source>
</evidence>
<protein>
    <recommendedName>
        <fullName evidence="8">S-acyltransferase</fullName>
        <ecNumber evidence="8">2.3.1.225</ecNumber>
    </recommendedName>
    <alternativeName>
        <fullName evidence="8">Palmitoyltransferase</fullName>
    </alternativeName>
</protein>
<dbReference type="PROSITE" id="PS50216">
    <property type="entry name" value="DHHC"/>
    <property type="match status" value="1"/>
</dbReference>
<dbReference type="GO" id="GO:0006612">
    <property type="term" value="P:protein targeting to membrane"/>
    <property type="evidence" value="ECO:0007669"/>
    <property type="project" value="TreeGrafter"/>
</dbReference>
<comment type="domain">
    <text evidence="8">The DHHC domain is required for palmitoyltransferase activity.</text>
</comment>
<proteinExistence type="inferred from homology"/>
<dbReference type="EMBL" id="AMZH03004294">
    <property type="protein sequence ID" value="RRT69595.1"/>
    <property type="molecule type" value="Genomic_DNA"/>
</dbReference>
<keyword evidence="4 8" id="KW-0812">Transmembrane</keyword>
<accession>A0A427A044</accession>
<keyword evidence="7 8" id="KW-0012">Acyltransferase</keyword>
<dbReference type="PANTHER" id="PTHR22883">
    <property type="entry name" value="ZINC FINGER DHHC DOMAIN CONTAINING PROTEIN"/>
    <property type="match status" value="1"/>
</dbReference>
<keyword evidence="3 8" id="KW-0808">Transferase</keyword>
<evidence type="ECO:0000256" key="8">
    <source>
        <dbReference type="RuleBase" id="RU079119"/>
    </source>
</evidence>